<dbReference type="InterPro" id="IPR027841">
    <property type="entry name" value="IL-17_rcpt_C/E_N"/>
</dbReference>
<comment type="caution">
    <text evidence="5">The sequence shown here is derived from an EMBL/GenBank/DDBJ whole genome shotgun (WGS) entry which is preliminary data.</text>
</comment>
<reference evidence="5" key="1">
    <citation type="submission" date="2021-01" db="EMBL/GenBank/DDBJ databases">
        <title>A chromosome-scale assembly of European eel, Anguilla anguilla.</title>
        <authorList>
            <person name="Henkel C."/>
            <person name="Jong-Raadsen S.A."/>
            <person name="Dufour S."/>
            <person name="Weltzien F.-A."/>
            <person name="Palstra A.P."/>
            <person name="Pelster B."/>
            <person name="Spaink H.P."/>
            <person name="Van Den Thillart G.E."/>
            <person name="Jansen H."/>
            <person name="Zahm M."/>
            <person name="Klopp C."/>
            <person name="Cedric C."/>
            <person name="Louis A."/>
            <person name="Berthelot C."/>
            <person name="Parey E."/>
            <person name="Roest Crollius H."/>
            <person name="Montfort J."/>
            <person name="Robinson-Rechavi M."/>
            <person name="Bucao C."/>
            <person name="Bouchez O."/>
            <person name="Gislard M."/>
            <person name="Lluch J."/>
            <person name="Milhes M."/>
            <person name="Lampietro C."/>
            <person name="Lopez Roques C."/>
            <person name="Donnadieu C."/>
            <person name="Braasch I."/>
            <person name="Desvignes T."/>
            <person name="Postlethwait J."/>
            <person name="Bobe J."/>
            <person name="Guiguen Y."/>
            <person name="Dirks R."/>
        </authorList>
    </citation>
    <scope>NUCLEOTIDE SEQUENCE</scope>
    <source>
        <strain evidence="5">Tag_6206</strain>
        <tissue evidence="5">Liver</tissue>
    </source>
</reference>
<evidence type="ECO:0000259" key="4">
    <source>
        <dbReference type="Pfam" id="PF15037"/>
    </source>
</evidence>
<feature type="transmembrane region" description="Helical" evidence="3">
    <location>
        <begin position="41"/>
        <end position="63"/>
    </location>
</feature>
<dbReference type="AlphaFoldDB" id="A0A9D3LWU2"/>
<feature type="domain" description="Interleukin-17 receptor C/E N-terminal" evidence="4">
    <location>
        <begin position="245"/>
        <end position="450"/>
    </location>
</feature>
<evidence type="ECO:0000256" key="2">
    <source>
        <dbReference type="SAM" id="MobiDB-lite"/>
    </source>
</evidence>
<gene>
    <name evidence="5" type="ORF">ANANG_G00224080</name>
</gene>
<evidence type="ECO:0000313" key="6">
    <source>
        <dbReference type="Proteomes" id="UP001044222"/>
    </source>
</evidence>
<feature type="region of interest" description="Disordered" evidence="2">
    <location>
        <begin position="591"/>
        <end position="642"/>
    </location>
</feature>
<feature type="compositionally biased region" description="Basic and acidic residues" evidence="2">
    <location>
        <begin position="591"/>
        <end position="614"/>
    </location>
</feature>
<keyword evidence="6" id="KW-1185">Reference proteome</keyword>
<dbReference type="InterPro" id="IPR039465">
    <property type="entry name" value="IL-17_rcpt-like"/>
</dbReference>
<keyword evidence="3" id="KW-1133">Transmembrane helix</keyword>
<keyword evidence="1" id="KW-0732">Signal</keyword>
<evidence type="ECO:0000256" key="1">
    <source>
        <dbReference type="ARBA" id="ARBA00022729"/>
    </source>
</evidence>
<dbReference type="GO" id="GO:0030368">
    <property type="term" value="F:interleukin-17 receptor activity"/>
    <property type="evidence" value="ECO:0007669"/>
    <property type="project" value="InterPro"/>
</dbReference>
<protein>
    <recommendedName>
        <fullName evidence="4">Interleukin-17 receptor C/E N-terminal domain-containing protein</fullName>
    </recommendedName>
</protein>
<dbReference type="EMBL" id="JAFIRN010000012">
    <property type="protein sequence ID" value="KAG5838475.1"/>
    <property type="molecule type" value="Genomic_DNA"/>
</dbReference>
<accession>A0A9D3LWU2</accession>
<dbReference type="Proteomes" id="UP001044222">
    <property type="component" value="Chromosome 12"/>
</dbReference>
<evidence type="ECO:0000313" key="5">
    <source>
        <dbReference type="EMBL" id="KAG5838475.1"/>
    </source>
</evidence>
<sequence length="701" mass="78218">MPLKRTKRRTRVFARKTDGVSYYTGVPGACSEVDMMSDLGFTYAALAMFMLTFAVAVEGIPYADVNVNETAQPGSSGPGHWDRRLELSTVWNCTPGLPCSTFVRTQVQVPAKVKKVNIECFDLAESTFKQKSWKCSAKKRLRQLCNITYDCIETRPGQKVLVTVTTYYKNSTKRPFERWYEVEGLEGFKRMRRFSVSVDGPSRFINVSILPGPSIKTRLCYKQPSECTELEPPVFHLIDTSYSLTANLSFPYLLPCLCVEVYPTETDAVRTKHCPFENKPLAGGRDVWISSSHEMYDQTLVWKPVCRSASLMPSASLCWQVQENPLLCLPVPNSSLQVEDWRYNVSTVDQHPKMCVQFSLNGTYDVRCPFRLGHLEWQAVILPAAWHFRVRLTSSIPASFSAQLCILEGERCVAIGAVHSVKTENTTETELRLPFTTLSTGLCVQVWRSAPFLIGRRLICPQSSHGRLGLIAMASVVLVVFMMTLACLTYCGVRRGLSDWQLGQKPVLLVCSSEQMPQVSAVCALASLLQGELCAGVRMALWAQNTGGVTKLGPLPWLYGQCEAVRGAGGRVLIAWSPEAREAYWHWKKDGAREQSEAEKKHRKESQKDMRNNDLVEEETAKVLGGKKSGHAKSDGQREPSPTTVPILRAALACLECELQGVGRDMALHWCILKVCLTAMISRWSSGGSHDTVCPRILEDS</sequence>
<keyword evidence="3" id="KW-0472">Membrane</keyword>
<dbReference type="PANTHER" id="PTHR15583:SF21">
    <property type="entry name" value="INTERLEUKIN-17 RECEPTOR E-LIKE"/>
    <property type="match status" value="1"/>
</dbReference>
<keyword evidence="3" id="KW-0812">Transmembrane</keyword>
<dbReference type="Pfam" id="PF15037">
    <property type="entry name" value="IL17_R_N"/>
    <property type="match status" value="1"/>
</dbReference>
<organism evidence="5 6">
    <name type="scientific">Anguilla anguilla</name>
    <name type="common">European freshwater eel</name>
    <name type="synonym">Muraena anguilla</name>
    <dbReference type="NCBI Taxonomy" id="7936"/>
    <lineage>
        <taxon>Eukaryota</taxon>
        <taxon>Metazoa</taxon>
        <taxon>Chordata</taxon>
        <taxon>Craniata</taxon>
        <taxon>Vertebrata</taxon>
        <taxon>Euteleostomi</taxon>
        <taxon>Actinopterygii</taxon>
        <taxon>Neopterygii</taxon>
        <taxon>Teleostei</taxon>
        <taxon>Anguilliformes</taxon>
        <taxon>Anguillidae</taxon>
        <taxon>Anguilla</taxon>
    </lineage>
</organism>
<feature type="transmembrane region" description="Helical" evidence="3">
    <location>
        <begin position="468"/>
        <end position="493"/>
    </location>
</feature>
<dbReference type="PANTHER" id="PTHR15583">
    <property type="entry name" value="INTERLEUKIN-17 RECEPTOR"/>
    <property type="match status" value="1"/>
</dbReference>
<evidence type="ECO:0000256" key="3">
    <source>
        <dbReference type="SAM" id="Phobius"/>
    </source>
</evidence>
<name>A0A9D3LWU2_ANGAN</name>
<proteinExistence type="predicted"/>
<dbReference type="Gene3D" id="3.40.50.11530">
    <property type="match status" value="1"/>
</dbReference>